<reference evidence="1" key="2">
    <citation type="submission" date="2013-05" db="EMBL/GenBank/DDBJ databases">
        <authorList>
            <person name="Carter J.-M."/>
            <person name="Baker S.C."/>
            <person name="Pink R."/>
            <person name="Carter D.R.F."/>
            <person name="Collins A."/>
            <person name="Tomlin J."/>
            <person name="Gibbs M."/>
            <person name="Breuker C.J."/>
        </authorList>
    </citation>
    <scope>NUCLEOTIDE SEQUENCE</scope>
    <source>
        <tissue evidence="1">Ovary</tissue>
    </source>
</reference>
<dbReference type="AlphaFoldDB" id="S4NWH5"/>
<feature type="non-terminal residue" evidence="1">
    <location>
        <position position="1"/>
    </location>
</feature>
<accession>S4NWH5</accession>
<protein>
    <submittedName>
        <fullName evidence="1">Uncharacterized protein</fullName>
    </submittedName>
</protein>
<proteinExistence type="predicted"/>
<organism evidence="1">
    <name type="scientific">Pararge aegeria</name>
    <name type="common">speckled wood butterfly</name>
    <dbReference type="NCBI Taxonomy" id="116150"/>
    <lineage>
        <taxon>Eukaryota</taxon>
        <taxon>Metazoa</taxon>
        <taxon>Ecdysozoa</taxon>
        <taxon>Arthropoda</taxon>
        <taxon>Hexapoda</taxon>
        <taxon>Insecta</taxon>
        <taxon>Pterygota</taxon>
        <taxon>Neoptera</taxon>
        <taxon>Endopterygota</taxon>
        <taxon>Lepidoptera</taxon>
        <taxon>Glossata</taxon>
        <taxon>Ditrysia</taxon>
        <taxon>Papilionoidea</taxon>
        <taxon>Nymphalidae</taxon>
        <taxon>Satyrinae</taxon>
        <taxon>Satyrini</taxon>
        <taxon>Parargina</taxon>
        <taxon>Pararge</taxon>
    </lineage>
</organism>
<feature type="non-terminal residue" evidence="1">
    <location>
        <position position="72"/>
    </location>
</feature>
<dbReference type="EMBL" id="GAIX01009459">
    <property type="protein sequence ID" value="JAA83101.1"/>
    <property type="molecule type" value="Transcribed_RNA"/>
</dbReference>
<name>S4NWH5_9NEOP</name>
<evidence type="ECO:0000313" key="1">
    <source>
        <dbReference type="EMBL" id="JAA83101.1"/>
    </source>
</evidence>
<sequence>RKARALLVASLLLHDFHLRFEQVRRAEVLALLRALGVPRVHEDFIFIIINFSCFEISFHPQSWVVTSLVIVI</sequence>
<reference evidence="1" key="1">
    <citation type="journal article" date="2013" name="BMC Genomics">
        <title>Unscrambling butterfly oogenesis.</title>
        <authorList>
            <person name="Carter J.M."/>
            <person name="Baker S.C."/>
            <person name="Pink R."/>
            <person name="Carter D.R."/>
            <person name="Collins A."/>
            <person name="Tomlin J."/>
            <person name="Gibbs M."/>
            <person name="Breuker C.J."/>
        </authorList>
    </citation>
    <scope>NUCLEOTIDE SEQUENCE</scope>
    <source>
        <tissue evidence="1">Ovary</tissue>
    </source>
</reference>